<reference evidence="2" key="1">
    <citation type="submission" date="2023-03" db="EMBL/GenBank/DDBJ databases">
        <title>Massive genome expansion in bonnet fungi (Mycena s.s.) driven by repeated elements and novel gene families across ecological guilds.</title>
        <authorList>
            <consortium name="Lawrence Berkeley National Laboratory"/>
            <person name="Harder C.B."/>
            <person name="Miyauchi S."/>
            <person name="Viragh M."/>
            <person name="Kuo A."/>
            <person name="Thoen E."/>
            <person name="Andreopoulos B."/>
            <person name="Lu D."/>
            <person name="Skrede I."/>
            <person name="Drula E."/>
            <person name="Henrissat B."/>
            <person name="Morin E."/>
            <person name="Kohler A."/>
            <person name="Barry K."/>
            <person name="LaButti K."/>
            <person name="Morin E."/>
            <person name="Salamov A."/>
            <person name="Lipzen A."/>
            <person name="Mereny Z."/>
            <person name="Hegedus B."/>
            <person name="Baldrian P."/>
            <person name="Stursova M."/>
            <person name="Weitz H."/>
            <person name="Taylor A."/>
            <person name="Grigoriev I.V."/>
            <person name="Nagy L.G."/>
            <person name="Martin F."/>
            <person name="Kauserud H."/>
        </authorList>
    </citation>
    <scope>NUCLEOTIDE SEQUENCE</scope>
    <source>
        <strain evidence="2">CBHHK182m</strain>
    </source>
</reference>
<feature type="compositionally biased region" description="Basic and acidic residues" evidence="1">
    <location>
        <begin position="69"/>
        <end position="79"/>
    </location>
</feature>
<dbReference type="AlphaFoldDB" id="A0AAD7KKH1"/>
<protein>
    <submittedName>
        <fullName evidence="2">Uncharacterized protein</fullName>
    </submittedName>
</protein>
<feature type="compositionally biased region" description="Acidic residues" evidence="1">
    <location>
        <begin position="124"/>
        <end position="133"/>
    </location>
</feature>
<feature type="region of interest" description="Disordered" evidence="1">
    <location>
        <begin position="253"/>
        <end position="282"/>
    </location>
</feature>
<sequence>MAAPTATADAPPVSAKPQFFVIHGVDIDSDVGENNRLNMATIDDALTSLKKEESKEIIFVPAELVSEYKTKAVHDRETGPEDDSASTSSSDEISIHVQSPVNESLSSSALTAASSTQVSSPEDATAEDLDADVDPSTQRRSRVRFRSRVRITSGLHHYRARERERARDLHPNSRARRLSATSSTTSLTSSPSSSISAPLRSPLTEENCTPGWGTLGTRVNLFAVSNRQAKAHAHGRGRRRSGGVADLAVPPSERTALLGTDRNAPPDYDYDSADDRDSTYTQSDDESVLYGYGYDEETLLSRQIDLVFGKWPGRLLNRQWWWWQLQPIICCGCADESDGGEDYT</sequence>
<evidence type="ECO:0000313" key="2">
    <source>
        <dbReference type="EMBL" id="KAJ7785651.1"/>
    </source>
</evidence>
<organism evidence="2 3">
    <name type="scientific">Mycena metata</name>
    <dbReference type="NCBI Taxonomy" id="1033252"/>
    <lineage>
        <taxon>Eukaryota</taxon>
        <taxon>Fungi</taxon>
        <taxon>Dikarya</taxon>
        <taxon>Basidiomycota</taxon>
        <taxon>Agaricomycotina</taxon>
        <taxon>Agaricomycetes</taxon>
        <taxon>Agaricomycetidae</taxon>
        <taxon>Agaricales</taxon>
        <taxon>Marasmiineae</taxon>
        <taxon>Mycenaceae</taxon>
        <taxon>Mycena</taxon>
    </lineage>
</organism>
<dbReference type="Proteomes" id="UP001215598">
    <property type="component" value="Unassembled WGS sequence"/>
</dbReference>
<feature type="region of interest" description="Disordered" evidence="1">
    <location>
        <begin position="156"/>
        <end position="210"/>
    </location>
</feature>
<feature type="compositionally biased region" description="Low complexity" evidence="1">
    <location>
        <begin position="104"/>
        <end position="120"/>
    </location>
</feature>
<gene>
    <name evidence="2" type="ORF">B0H16DRAFT_1445654</name>
</gene>
<dbReference type="EMBL" id="JARKIB010000001">
    <property type="protein sequence ID" value="KAJ7785651.1"/>
    <property type="molecule type" value="Genomic_DNA"/>
</dbReference>
<feature type="compositionally biased region" description="Basic and acidic residues" evidence="1">
    <location>
        <begin position="161"/>
        <end position="171"/>
    </location>
</feature>
<evidence type="ECO:0000256" key="1">
    <source>
        <dbReference type="SAM" id="MobiDB-lite"/>
    </source>
</evidence>
<name>A0AAD7KKH1_9AGAR</name>
<feature type="compositionally biased region" description="Low complexity" evidence="1">
    <location>
        <begin position="178"/>
        <end position="202"/>
    </location>
</feature>
<feature type="region of interest" description="Disordered" evidence="1">
    <location>
        <begin position="69"/>
        <end position="141"/>
    </location>
</feature>
<comment type="caution">
    <text evidence="2">The sequence shown here is derived from an EMBL/GenBank/DDBJ whole genome shotgun (WGS) entry which is preliminary data.</text>
</comment>
<keyword evidence="3" id="KW-1185">Reference proteome</keyword>
<evidence type="ECO:0000313" key="3">
    <source>
        <dbReference type="Proteomes" id="UP001215598"/>
    </source>
</evidence>
<proteinExistence type="predicted"/>
<accession>A0AAD7KKH1</accession>